<dbReference type="CDD" id="cd01650">
    <property type="entry name" value="RT_nLTR_like"/>
    <property type="match status" value="1"/>
</dbReference>
<dbReference type="SUPFAM" id="SSF56672">
    <property type="entry name" value="DNA/RNA polymerases"/>
    <property type="match status" value="1"/>
</dbReference>
<gene>
    <name evidence="2" type="ORF">WA026_004950</name>
</gene>
<proteinExistence type="predicted"/>
<name>A0AAW1UVM9_9CUCU</name>
<reference evidence="2 3" key="1">
    <citation type="submission" date="2023-03" db="EMBL/GenBank/DDBJ databases">
        <title>Genome insight into feeding habits of ladybird beetles.</title>
        <authorList>
            <person name="Li H.-S."/>
            <person name="Huang Y.-H."/>
            <person name="Pang H."/>
        </authorList>
    </citation>
    <scope>NUCLEOTIDE SEQUENCE [LARGE SCALE GENOMIC DNA]</scope>
    <source>
        <strain evidence="2">SYSU_2023b</strain>
        <tissue evidence="2">Whole body</tissue>
    </source>
</reference>
<dbReference type="AlphaFoldDB" id="A0AAW1UVM9"/>
<evidence type="ECO:0000313" key="3">
    <source>
        <dbReference type="Proteomes" id="UP001431783"/>
    </source>
</evidence>
<sequence>MPILRVYPLTDILNSCIQQGIFPDKMKIAKVCPILNGSTKDKNNYRSISIAPTFSKVLEMIMADQLVSYMDKSNYFCEEQFGFRKGRRTADGIESFYNFIVDSLEERYWTSVEFCDLSKAFDCMCHHICTEKLKYYGVRGVALSLFTSYLTDRRQMVKCGPVSSSVLNVEQGIPQGSILGSLLFIIYMNDLPKNLACHMVLYADDTCFALKDKQEKKLEIRYQQTMQTSGSWFRANKLLLNESNCKTMTFTTSRMLPSNEVKFLGVILDNRLTWRNHCHKLNESLQSSICAIRRVRKIISIEAAKTVYYGLFHSRMLYALELWGVTCHVKEILTSQKEALRAIEAVNSLCHCKPIFKKHRVLTVVAELILRLVMNVANNPRYEKRSACQPYNIRSNEDLNIGKARLTSGMRKNEGVKLFNRLPIQWRNLQQRVLRRTMKDYLRENPPYCLDEFRVEI</sequence>
<dbReference type="Pfam" id="PF00078">
    <property type="entry name" value="RVT_1"/>
    <property type="match status" value="1"/>
</dbReference>
<dbReference type="EMBL" id="JARQZJ010000092">
    <property type="protein sequence ID" value="KAK9884015.1"/>
    <property type="molecule type" value="Genomic_DNA"/>
</dbReference>
<dbReference type="GO" id="GO:0071897">
    <property type="term" value="P:DNA biosynthetic process"/>
    <property type="evidence" value="ECO:0007669"/>
    <property type="project" value="UniProtKB-ARBA"/>
</dbReference>
<dbReference type="PROSITE" id="PS50878">
    <property type="entry name" value="RT_POL"/>
    <property type="match status" value="1"/>
</dbReference>
<accession>A0AAW1UVM9</accession>
<dbReference type="Proteomes" id="UP001431783">
    <property type="component" value="Unassembled WGS sequence"/>
</dbReference>
<feature type="domain" description="Reverse transcriptase" evidence="1">
    <location>
        <begin position="15"/>
        <end position="268"/>
    </location>
</feature>
<dbReference type="PANTHER" id="PTHR33332">
    <property type="entry name" value="REVERSE TRANSCRIPTASE DOMAIN-CONTAINING PROTEIN"/>
    <property type="match status" value="1"/>
</dbReference>
<organism evidence="2 3">
    <name type="scientific">Henosepilachna vigintioctopunctata</name>
    <dbReference type="NCBI Taxonomy" id="420089"/>
    <lineage>
        <taxon>Eukaryota</taxon>
        <taxon>Metazoa</taxon>
        <taxon>Ecdysozoa</taxon>
        <taxon>Arthropoda</taxon>
        <taxon>Hexapoda</taxon>
        <taxon>Insecta</taxon>
        <taxon>Pterygota</taxon>
        <taxon>Neoptera</taxon>
        <taxon>Endopterygota</taxon>
        <taxon>Coleoptera</taxon>
        <taxon>Polyphaga</taxon>
        <taxon>Cucujiformia</taxon>
        <taxon>Coccinelloidea</taxon>
        <taxon>Coccinellidae</taxon>
        <taxon>Epilachninae</taxon>
        <taxon>Epilachnini</taxon>
        <taxon>Henosepilachna</taxon>
    </lineage>
</organism>
<comment type="caution">
    <text evidence="2">The sequence shown here is derived from an EMBL/GenBank/DDBJ whole genome shotgun (WGS) entry which is preliminary data.</text>
</comment>
<dbReference type="InterPro" id="IPR000477">
    <property type="entry name" value="RT_dom"/>
</dbReference>
<evidence type="ECO:0000259" key="1">
    <source>
        <dbReference type="PROSITE" id="PS50878"/>
    </source>
</evidence>
<keyword evidence="3" id="KW-1185">Reference proteome</keyword>
<protein>
    <recommendedName>
        <fullName evidence="1">Reverse transcriptase domain-containing protein</fullName>
    </recommendedName>
</protein>
<dbReference type="InterPro" id="IPR043502">
    <property type="entry name" value="DNA/RNA_pol_sf"/>
</dbReference>
<evidence type="ECO:0000313" key="2">
    <source>
        <dbReference type="EMBL" id="KAK9884015.1"/>
    </source>
</evidence>